<dbReference type="AlphaFoldDB" id="A0A8K0SH34"/>
<proteinExistence type="inferred from homology"/>
<comment type="similarity">
    <text evidence="1">Belongs to the indoleamine 2,3-dioxygenase family.</text>
</comment>
<dbReference type="GO" id="GO:0034354">
    <property type="term" value="P:'de novo' NAD+ biosynthetic process from L-tryptophan"/>
    <property type="evidence" value="ECO:0007669"/>
    <property type="project" value="TreeGrafter"/>
</dbReference>
<dbReference type="Pfam" id="PF01231">
    <property type="entry name" value="IDO"/>
    <property type="match status" value="1"/>
</dbReference>
<name>A0A8K0SH34_9HYPO</name>
<evidence type="ECO:0000313" key="6">
    <source>
        <dbReference type="Proteomes" id="UP000813444"/>
    </source>
</evidence>
<feature type="binding site" description="proximal binding residue" evidence="4">
    <location>
        <position position="345"/>
    </location>
    <ligand>
        <name>heme b</name>
        <dbReference type="ChEBI" id="CHEBI:60344"/>
    </ligand>
    <ligandPart>
        <name>Fe</name>
        <dbReference type="ChEBI" id="CHEBI:18248"/>
    </ligandPart>
</feature>
<comment type="caution">
    <text evidence="5">The sequence shown here is derived from an EMBL/GenBank/DDBJ whole genome shotgun (WGS) entry which is preliminary data.</text>
</comment>
<keyword evidence="2 4" id="KW-0479">Metal-binding</keyword>
<organism evidence="5 6">
    <name type="scientific">Stachybotrys elegans</name>
    <dbReference type="NCBI Taxonomy" id="80388"/>
    <lineage>
        <taxon>Eukaryota</taxon>
        <taxon>Fungi</taxon>
        <taxon>Dikarya</taxon>
        <taxon>Ascomycota</taxon>
        <taxon>Pezizomycotina</taxon>
        <taxon>Sordariomycetes</taxon>
        <taxon>Hypocreomycetidae</taxon>
        <taxon>Hypocreales</taxon>
        <taxon>Stachybotryaceae</taxon>
        <taxon>Stachybotrys</taxon>
    </lineage>
</organism>
<gene>
    <name evidence="5" type="ORF">B0I35DRAFT_413375</name>
</gene>
<dbReference type="GO" id="GO:0005737">
    <property type="term" value="C:cytoplasm"/>
    <property type="evidence" value="ECO:0007669"/>
    <property type="project" value="TreeGrafter"/>
</dbReference>
<protein>
    <submittedName>
        <fullName evidence="5">Indoleamine 2,3-dioxygenase</fullName>
    </submittedName>
</protein>
<dbReference type="InterPro" id="IPR000898">
    <property type="entry name" value="Indolamine_dOase"/>
</dbReference>
<dbReference type="PANTHER" id="PTHR28657:SF5">
    <property type="entry name" value="INDOLEAMINE 2,3-DIOXYGENASE"/>
    <property type="match status" value="1"/>
</dbReference>
<dbReference type="PANTHER" id="PTHR28657">
    <property type="entry name" value="INDOLEAMINE 2,3-DIOXYGENASE"/>
    <property type="match status" value="1"/>
</dbReference>
<keyword evidence="3 4" id="KW-0408">Iron</keyword>
<accession>A0A8K0SH34</accession>
<keyword evidence="4" id="KW-0349">Heme</keyword>
<dbReference type="EMBL" id="JAGPNK010000016">
    <property type="protein sequence ID" value="KAH7308008.1"/>
    <property type="molecule type" value="Genomic_DNA"/>
</dbReference>
<dbReference type="OrthoDB" id="540174at2759"/>
<keyword evidence="6" id="KW-1185">Reference proteome</keyword>
<dbReference type="SUPFAM" id="SSF140959">
    <property type="entry name" value="Indolic compounds 2,3-dioxygenase-like"/>
    <property type="match status" value="1"/>
</dbReference>
<dbReference type="GO" id="GO:0046872">
    <property type="term" value="F:metal ion binding"/>
    <property type="evidence" value="ECO:0007669"/>
    <property type="project" value="UniProtKB-KW"/>
</dbReference>
<evidence type="ECO:0000256" key="2">
    <source>
        <dbReference type="ARBA" id="ARBA00022723"/>
    </source>
</evidence>
<sequence length="398" mass="44183">MAHNLMQKYGLAKTRGFLPGSIPADAFENSYYTPWDNIATNLHQLIASHTLSEAIADLPLLSTKSLGAEPEWQRAYVVLSCMVQAVVWASREQPTECVPPQISEPYLEVCQKLGMQQILSYAGLCMWNWKPYPGETEHEHGFYDLSQLTSLVSFTGTRGEDAFNHVPVLIEAEGGVLVFELLQALDHADAGDVVAVSAALDKTAQVFERMTAHLPKLYGSLDANHFYHTLRPYLAGGKGAEDKGLPRGFVFQKRDGNTVELKHTGVSAAQSSLFPFLDLILGIEHQGTIFQEMRRYMPRNHREFLTAVSERASLRSFVDAQDPGSDVCRAFDGAVRQLRVWRSTHIAIVSKYVVRPARQSAGVNSEADFNDAKEDIKGTAGSALIPFLKQSRDETRKL</sequence>
<reference evidence="5" key="1">
    <citation type="journal article" date="2021" name="Nat. Commun.">
        <title>Genetic determinants of endophytism in the Arabidopsis root mycobiome.</title>
        <authorList>
            <person name="Mesny F."/>
            <person name="Miyauchi S."/>
            <person name="Thiergart T."/>
            <person name="Pickel B."/>
            <person name="Atanasova L."/>
            <person name="Karlsson M."/>
            <person name="Huettel B."/>
            <person name="Barry K.W."/>
            <person name="Haridas S."/>
            <person name="Chen C."/>
            <person name="Bauer D."/>
            <person name="Andreopoulos W."/>
            <person name="Pangilinan J."/>
            <person name="LaButti K."/>
            <person name="Riley R."/>
            <person name="Lipzen A."/>
            <person name="Clum A."/>
            <person name="Drula E."/>
            <person name="Henrissat B."/>
            <person name="Kohler A."/>
            <person name="Grigoriev I.V."/>
            <person name="Martin F.M."/>
            <person name="Hacquard S."/>
        </authorList>
    </citation>
    <scope>NUCLEOTIDE SEQUENCE</scope>
    <source>
        <strain evidence="5">MPI-CAGE-CH-0235</strain>
    </source>
</reference>
<evidence type="ECO:0000313" key="5">
    <source>
        <dbReference type="EMBL" id="KAH7308008.1"/>
    </source>
</evidence>
<dbReference type="Gene3D" id="1.20.58.480">
    <property type="match status" value="1"/>
</dbReference>
<evidence type="ECO:0000256" key="3">
    <source>
        <dbReference type="ARBA" id="ARBA00023004"/>
    </source>
</evidence>
<dbReference type="GO" id="GO:0033754">
    <property type="term" value="F:indoleamine 2,3-dioxygenase activity"/>
    <property type="evidence" value="ECO:0007669"/>
    <property type="project" value="TreeGrafter"/>
</dbReference>
<dbReference type="GO" id="GO:0020037">
    <property type="term" value="F:heme binding"/>
    <property type="evidence" value="ECO:0007669"/>
    <property type="project" value="InterPro"/>
</dbReference>
<dbReference type="Proteomes" id="UP000813444">
    <property type="component" value="Unassembled WGS sequence"/>
</dbReference>
<dbReference type="InterPro" id="IPR037217">
    <property type="entry name" value="Trp/Indoleamine_2_3_dOase-like"/>
</dbReference>
<dbReference type="GO" id="GO:0019441">
    <property type="term" value="P:L-tryptophan catabolic process to kynurenine"/>
    <property type="evidence" value="ECO:0007669"/>
    <property type="project" value="InterPro"/>
</dbReference>
<evidence type="ECO:0000256" key="1">
    <source>
        <dbReference type="ARBA" id="ARBA00007119"/>
    </source>
</evidence>
<evidence type="ECO:0000256" key="4">
    <source>
        <dbReference type="PIRSR" id="PIRSR600898-1"/>
    </source>
</evidence>